<organism evidence="1 2">
    <name type="scientific">Ureibacillus xyleni</name>
    <dbReference type="NCBI Taxonomy" id="614648"/>
    <lineage>
        <taxon>Bacteria</taxon>
        <taxon>Bacillati</taxon>
        <taxon>Bacillota</taxon>
        <taxon>Bacilli</taxon>
        <taxon>Bacillales</taxon>
        <taxon>Caryophanaceae</taxon>
        <taxon>Ureibacillus</taxon>
    </lineage>
</organism>
<dbReference type="EMBL" id="OBMQ01000024">
    <property type="protein sequence ID" value="SOC27600.1"/>
    <property type="molecule type" value="Genomic_DNA"/>
</dbReference>
<protein>
    <submittedName>
        <fullName evidence="1">Uncharacterized protein</fullName>
    </submittedName>
</protein>
<reference evidence="2" key="1">
    <citation type="submission" date="2017-08" db="EMBL/GenBank/DDBJ databases">
        <authorList>
            <person name="Varghese N."/>
            <person name="Submissions S."/>
        </authorList>
    </citation>
    <scope>NUCLEOTIDE SEQUENCE [LARGE SCALE GENOMIC DNA]</scope>
    <source>
        <strain evidence="2">JC22</strain>
    </source>
</reference>
<evidence type="ECO:0000313" key="2">
    <source>
        <dbReference type="Proteomes" id="UP000219636"/>
    </source>
</evidence>
<sequence>MSDYLHEIVEFERHLLKFLQAHQEELQSLYKQSSDVWIGKEAVYRLYDQSFKVYNIQKWSQDVPELLEQVSKEPFHPILREMIRNGTNQTFETAYNSMWYTKAKPIVDLFLHLRFYVEVALDEIQKTDKKRFGSPSWYLLLYLWNMQYRETT</sequence>
<dbReference type="OrthoDB" id="9866421at2"/>
<accession>A0A285TYR0</accession>
<dbReference type="AlphaFoldDB" id="A0A285TYR0"/>
<dbReference type="RefSeq" id="WP_097075392.1">
    <property type="nucleotide sequence ID" value="NZ_OBMQ01000024.1"/>
</dbReference>
<gene>
    <name evidence="1" type="ORF">SAMN05880501_12413</name>
</gene>
<dbReference type="Proteomes" id="UP000219636">
    <property type="component" value="Unassembled WGS sequence"/>
</dbReference>
<keyword evidence="2" id="KW-1185">Reference proteome</keyword>
<name>A0A285TYR0_9BACL</name>
<evidence type="ECO:0000313" key="1">
    <source>
        <dbReference type="EMBL" id="SOC27600.1"/>
    </source>
</evidence>
<proteinExistence type="predicted"/>